<organism evidence="7 8">
    <name type="scientific">Pseudopedobacter saltans</name>
    <dbReference type="NCBI Taxonomy" id="151895"/>
    <lineage>
        <taxon>Bacteria</taxon>
        <taxon>Pseudomonadati</taxon>
        <taxon>Bacteroidota</taxon>
        <taxon>Sphingobacteriia</taxon>
        <taxon>Sphingobacteriales</taxon>
        <taxon>Sphingobacteriaceae</taxon>
        <taxon>Pseudopedobacter</taxon>
    </lineage>
</organism>
<feature type="domain" description="Glycosyl hydrolases family 2 sugar binding" evidence="6">
    <location>
        <begin position="74"/>
        <end position="174"/>
    </location>
</feature>
<dbReference type="EMBL" id="QFOI01000509">
    <property type="protein sequence ID" value="PZP41533.1"/>
    <property type="molecule type" value="Genomic_DNA"/>
</dbReference>
<evidence type="ECO:0000313" key="8">
    <source>
        <dbReference type="Proteomes" id="UP000249645"/>
    </source>
</evidence>
<dbReference type="InterPro" id="IPR017853">
    <property type="entry name" value="GH"/>
</dbReference>
<dbReference type="SUPFAM" id="SSF49303">
    <property type="entry name" value="beta-Galactosidase/glucuronidase domain"/>
    <property type="match status" value="1"/>
</dbReference>
<dbReference type="SUPFAM" id="SSF49785">
    <property type="entry name" value="Galactose-binding domain-like"/>
    <property type="match status" value="1"/>
</dbReference>
<dbReference type="PANTHER" id="PTHR42732">
    <property type="entry name" value="BETA-GALACTOSIDASE"/>
    <property type="match status" value="1"/>
</dbReference>
<dbReference type="Gene3D" id="3.20.20.80">
    <property type="entry name" value="Glycosidases"/>
    <property type="match status" value="1"/>
</dbReference>
<evidence type="ECO:0000259" key="6">
    <source>
        <dbReference type="Pfam" id="PF02837"/>
    </source>
</evidence>
<dbReference type="AlphaFoldDB" id="A0A2W5EFY8"/>
<feature type="domain" description="Glycoside hydrolase family 2 immunoglobulin-like beta-sandwich" evidence="4">
    <location>
        <begin position="189"/>
        <end position="289"/>
    </location>
</feature>
<keyword evidence="2" id="KW-0378">Hydrolase</keyword>
<reference evidence="7 8" key="1">
    <citation type="submission" date="2017-11" db="EMBL/GenBank/DDBJ databases">
        <title>Infants hospitalized years apart are colonized by the same room-sourced microbial strains.</title>
        <authorList>
            <person name="Brooks B."/>
            <person name="Olm M.R."/>
            <person name="Firek B.A."/>
            <person name="Baker R."/>
            <person name="Thomas B.C."/>
            <person name="Morowitz M.J."/>
            <person name="Banfield J.F."/>
        </authorList>
    </citation>
    <scope>NUCLEOTIDE SEQUENCE [LARGE SCALE GENOMIC DNA]</scope>
    <source>
        <strain evidence="7">S2_009_000_R2_76</strain>
    </source>
</reference>
<evidence type="ECO:0000256" key="1">
    <source>
        <dbReference type="ARBA" id="ARBA00007401"/>
    </source>
</evidence>
<gene>
    <name evidence="7" type="ORF">DI598_18115</name>
</gene>
<keyword evidence="3" id="KW-0326">Glycosidase</keyword>
<protein>
    <submittedName>
        <fullName evidence="7">Beta-galactosidase</fullName>
    </submittedName>
</protein>
<dbReference type="InterPro" id="IPR006103">
    <property type="entry name" value="Glyco_hydro_2_cat"/>
</dbReference>
<dbReference type="Gene3D" id="2.60.40.10">
    <property type="entry name" value="Immunoglobulins"/>
    <property type="match status" value="1"/>
</dbReference>
<evidence type="ECO:0000256" key="2">
    <source>
        <dbReference type="ARBA" id="ARBA00022801"/>
    </source>
</evidence>
<dbReference type="SUPFAM" id="SSF51445">
    <property type="entry name" value="(Trans)glycosidases"/>
    <property type="match status" value="1"/>
</dbReference>
<accession>A0A2W5EFY8</accession>
<dbReference type="InterPro" id="IPR051913">
    <property type="entry name" value="GH2_Domain-Containing"/>
</dbReference>
<dbReference type="InterPro" id="IPR006101">
    <property type="entry name" value="Glyco_hydro_2"/>
</dbReference>
<sequence length="629" mass="71932">MFNTLTKTILILIIAFLLPNLNFAQNNRQFLVLDTGWSFHFAFDVRKNAPKETVTVPHTWNAQETLEGKMHYTRDAAIYERNIDINGLDTTKRLFLIFDGVNSFAKILINQHFVGEHKGGYTRFCFEITPFVKFNSKNKLTIWVSNAESLEILPLTGDFNVYGGIHRPIHLMTTDKDCISPLYFGSSGTFITPTLNKKDNGDISVKTILSLQNKNANKIRTTIYDANGRKITSDDHSLLEKDSVVLQNLSINKPVKWDGKKNPYLYTVSTQLLKDQNIIDEVTTKTGFRSYHVQADSGVILNRSYYDLYGFGFHEDLAGKGSAMSIQDLKQDMNLITEIGATTLRLTHYPHSQYIYDYADSTGIVLWSEIPLVGPGGYTGTGYIKSKSLEDHAKQIMKEMIYQNYNHPSIFFWGLFNELKLDYDDPLPFLSELESLVKELDPNRLTTCATFLDNDHFNQVSDVIAWNKYYGWYGGKFDDIGIWADKTHKAFPTKPIAVSEYGAGASIKDHDNGLTAPDPSGKFHPEEWQTAFHEAHWKQFKERPFIWGKYIWDFADFGSAIRTEGDHNAINDKGLVTYDRKTKKDAFFFYKANWTQKPMIYIAEKRYTNRSNTNINIKAFANVAKATLL</sequence>
<dbReference type="GO" id="GO:0005975">
    <property type="term" value="P:carbohydrate metabolic process"/>
    <property type="evidence" value="ECO:0007669"/>
    <property type="project" value="InterPro"/>
</dbReference>
<dbReference type="Pfam" id="PF02836">
    <property type="entry name" value="Glyco_hydro_2_C"/>
    <property type="match status" value="1"/>
</dbReference>
<dbReference type="Proteomes" id="UP000249645">
    <property type="component" value="Unassembled WGS sequence"/>
</dbReference>
<evidence type="ECO:0000313" key="7">
    <source>
        <dbReference type="EMBL" id="PZP41533.1"/>
    </source>
</evidence>
<evidence type="ECO:0000259" key="4">
    <source>
        <dbReference type="Pfam" id="PF00703"/>
    </source>
</evidence>
<dbReference type="Pfam" id="PF02837">
    <property type="entry name" value="Glyco_hydro_2_N"/>
    <property type="match status" value="1"/>
</dbReference>
<dbReference type="GO" id="GO:0004553">
    <property type="term" value="F:hydrolase activity, hydrolyzing O-glycosyl compounds"/>
    <property type="evidence" value="ECO:0007669"/>
    <property type="project" value="InterPro"/>
</dbReference>
<feature type="non-terminal residue" evidence="7">
    <location>
        <position position="629"/>
    </location>
</feature>
<feature type="domain" description="Glycoside hydrolase family 2 catalytic" evidence="5">
    <location>
        <begin position="297"/>
        <end position="595"/>
    </location>
</feature>
<dbReference type="InterPro" id="IPR036156">
    <property type="entry name" value="Beta-gal/glucu_dom_sf"/>
</dbReference>
<dbReference type="InterPro" id="IPR006104">
    <property type="entry name" value="Glyco_hydro_2_N"/>
</dbReference>
<dbReference type="Pfam" id="PF00703">
    <property type="entry name" value="Glyco_hydro_2"/>
    <property type="match status" value="1"/>
</dbReference>
<comment type="caution">
    <text evidence="7">The sequence shown here is derived from an EMBL/GenBank/DDBJ whole genome shotgun (WGS) entry which is preliminary data.</text>
</comment>
<dbReference type="PANTHER" id="PTHR42732:SF1">
    <property type="entry name" value="BETA-MANNOSIDASE"/>
    <property type="match status" value="1"/>
</dbReference>
<dbReference type="Gene3D" id="2.60.120.260">
    <property type="entry name" value="Galactose-binding domain-like"/>
    <property type="match status" value="1"/>
</dbReference>
<proteinExistence type="inferred from homology"/>
<evidence type="ECO:0000259" key="5">
    <source>
        <dbReference type="Pfam" id="PF02836"/>
    </source>
</evidence>
<name>A0A2W5EFY8_9SPHI</name>
<dbReference type="InterPro" id="IPR013783">
    <property type="entry name" value="Ig-like_fold"/>
</dbReference>
<dbReference type="InterPro" id="IPR008979">
    <property type="entry name" value="Galactose-bd-like_sf"/>
</dbReference>
<dbReference type="PRINTS" id="PR00132">
    <property type="entry name" value="GLHYDRLASE2"/>
</dbReference>
<evidence type="ECO:0000256" key="3">
    <source>
        <dbReference type="ARBA" id="ARBA00023295"/>
    </source>
</evidence>
<comment type="similarity">
    <text evidence="1">Belongs to the glycosyl hydrolase 2 family.</text>
</comment>
<dbReference type="InterPro" id="IPR006102">
    <property type="entry name" value="Ig-like_GH2"/>
</dbReference>